<reference evidence="4 5" key="1">
    <citation type="submission" date="2024-09" db="EMBL/GenBank/DDBJ databases">
        <authorList>
            <person name="Sun Q."/>
            <person name="Mori K."/>
        </authorList>
    </citation>
    <scope>NUCLEOTIDE SEQUENCE [LARGE SCALE GENOMIC DNA]</scope>
    <source>
        <strain evidence="4 5">TBRC 1851</strain>
    </source>
</reference>
<evidence type="ECO:0000256" key="1">
    <source>
        <dbReference type="ARBA" id="ARBA00023002"/>
    </source>
</evidence>
<name>A0ABV6TYB9_9ACTN</name>
<accession>A0ABV6TYB9</accession>
<feature type="domain" description="GFO/IDH/MocA-like oxidoreductase" evidence="3">
    <location>
        <begin position="175"/>
        <end position="254"/>
    </location>
</feature>
<dbReference type="PANTHER" id="PTHR43818:SF11">
    <property type="entry name" value="BCDNA.GH03377"/>
    <property type="match status" value="1"/>
</dbReference>
<evidence type="ECO:0000259" key="3">
    <source>
        <dbReference type="Pfam" id="PF22725"/>
    </source>
</evidence>
<dbReference type="SUPFAM" id="SSF55347">
    <property type="entry name" value="Glyceraldehyde-3-phosphate dehydrogenase-like, C-terminal domain"/>
    <property type="match status" value="1"/>
</dbReference>
<feature type="domain" description="Gfo/Idh/MocA-like oxidoreductase N-terminal" evidence="2">
    <location>
        <begin position="22"/>
        <end position="133"/>
    </location>
</feature>
<proteinExistence type="predicted"/>
<dbReference type="PANTHER" id="PTHR43818">
    <property type="entry name" value="BCDNA.GH03377"/>
    <property type="match status" value="1"/>
</dbReference>
<keyword evidence="5" id="KW-1185">Reference proteome</keyword>
<comment type="caution">
    <text evidence="4">The sequence shown here is derived from an EMBL/GenBank/DDBJ whole genome shotgun (WGS) entry which is preliminary data.</text>
</comment>
<dbReference type="Proteomes" id="UP001589870">
    <property type="component" value="Unassembled WGS sequence"/>
</dbReference>
<keyword evidence="1" id="KW-0560">Oxidoreductase</keyword>
<organism evidence="4 5">
    <name type="scientific">Sphaerimonospora cavernae</name>
    <dbReference type="NCBI Taxonomy" id="1740611"/>
    <lineage>
        <taxon>Bacteria</taxon>
        <taxon>Bacillati</taxon>
        <taxon>Actinomycetota</taxon>
        <taxon>Actinomycetes</taxon>
        <taxon>Streptosporangiales</taxon>
        <taxon>Streptosporangiaceae</taxon>
        <taxon>Sphaerimonospora</taxon>
    </lineage>
</organism>
<dbReference type="SUPFAM" id="SSF51735">
    <property type="entry name" value="NAD(P)-binding Rossmann-fold domains"/>
    <property type="match status" value="1"/>
</dbReference>
<dbReference type="EMBL" id="JBHMQT010000003">
    <property type="protein sequence ID" value="MFC0861168.1"/>
    <property type="molecule type" value="Genomic_DNA"/>
</dbReference>
<dbReference type="InterPro" id="IPR000683">
    <property type="entry name" value="Gfo/Idh/MocA-like_OxRdtase_N"/>
</dbReference>
<dbReference type="Gene3D" id="3.40.50.720">
    <property type="entry name" value="NAD(P)-binding Rossmann-like Domain"/>
    <property type="match status" value="1"/>
</dbReference>
<protein>
    <submittedName>
        <fullName evidence="4">Gfo/Idh/MocA family protein</fullName>
    </submittedName>
</protein>
<dbReference type="InterPro" id="IPR055170">
    <property type="entry name" value="GFO_IDH_MocA-like_dom"/>
</dbReference>
<evidence type="ECO:0000313" key="5">
    <source>
        <dbReference type="Proteomes" id="UP001589870"/>
    </source>
</evidence>
<dbReference type="Pfam" id="PF01408">
    <property type="entry name" value="GFO_IDH_MocA"/>
    <property type="match status" value="1"/>
</dbReference>
<evidence type="ECO:0000313" key="4">
    <source>
        <dbReference type="EMBL" id="MFC0861168.1"/>
    </source>
</evidence>
<evidence type="ECO:0000259" key="2">
    <source>
        <dbReference type="Pfam" id="PF01408"/>
    </source>
</evidence>
<gene>
    <name evidence="4" type="ORF">ACFHYQ_02530</name>
</gene>
<dbReference type="Pfam" id="PF22725">
    <property type="entry name" value="GFO_IDH_MocA_C3"/>
    <property type="match status" value="1"/>
</dbReference>
<dbReference type="Gene3D" id="3.30.360.10">
    <property type="entry name" value="Dihydrodipicolinate Reductase, domain 2"/>
    <property type="match status" value="1"/>
</dbReference>
<dbReference type="InterPro" id="IPR050463">
    <property type="entry name" value="Gfo/Idh/MocA_oxidrdct_glycsds"/>
</dbReference>
<dbReference type="InterPro" id="IPR036291">
    <property type="entry name" value="NAD(P)-bd_dom_sf"/>
</dbReference>
<sequence length="305" mass="31881">MEAPMEGPMECPMEDAVEPVPVGLVGAGPWAGTVHAPMLAAGPYTRLAGVWARRPQAAVELAGRYGAPAFERIEELFEASAAVAFCVPPAVQAELGVQAALAGKALLLEKPVAADLDGARRLVDAVCEAGVASQMVFTFRYSRAAAEFLERARGLEPFGGYAANISGALHGGPFATPWRLERGAVLDVGPHMIDLLDAALGDVVSVRAHGSPLGWAGLLLEHATGAVSEASLCMAARGETPPARVEVYGRAGSALLLGSDLGDGVFPEVARQFADTVRRGGGHPLDARHGLRLQEIIEEAERQLR</sequence>